<comment type="caution">
    <text evidence="6">The sequence shown here is derived from an EMBL/GenBank/DDBJ whole genome shotgun (WGS) entry which is preliminary data.</text>
</comment>
<dbReference type="InterPro" id="IPR012337">
    <property type="entry name" value="RNaseH-like_sf"/>
</dbReference>
<dbReference type="PANTHER" id="PTHR46481">
    <property type="entry name" value="ZINC FINGER BED DOMAIN-CONTAINING PROTEIN 4"/>
    <property type="match status" value="1"/>
</dbReference>
<dbReference type="OrthoDB" id="2449227at2759"/>
<keyword evidence="4" id="KW-0862">Zinc</keyword>
<evidence type="ECO:0000313" key="6">
    <source>
        <dbReference type="EMBL" id="RIA88802.1"/>
    </source>
</evidence>
<dbReference type="Proteomes" id="UP000265703">
    <property type="component" value="Unassembled WGS sequence"/>
</dbReference>
<name>A0A397SSV9_9GLOM</name>
<dbReference type="GO" id="GO:0008270">
    <property type="term" value="F:zinc ion binding"/>
    <property type="evidence" value="ECO:0007669"/>
    <property type="project" value="UniProtKB-KW"/>
</dbReference>
<keyword evidence="7" id="KW-1185">Reference proteome</keyword>
<sequence>MAAKIGVQFLDKPLGLENSKEADHVREKITRPLEVQDDHSCKCQCRQEQIPEYSAEYIKDDPFLQELLKCIYPEHFFAFDEALKTNLLILVYIKIILSKFNTGWEEICNYLQQSISKVSLTMDMWTSISALVANRLMGITTDNEAKMIAATRQIRKNLELPTFNHYCCTAYVLNLIVKVVLNTDIIPLCIKKLRTFISTIRNSPKQMDKLRKYFRIEDTRFKVPLPDIVTRNNWPTDNKWIIFTDLLDLLALFALITKIISASSYPTIEMAFLGIKYHLEQTQKNIFQPIRIAMANYKESSTPTTSKYRTIEDL</sequence>
<dbReference type="AlphaFoldDB" id="A0A397SSV9"/>
<gene>
    <name evidence="6" type="ORF">C1645_825779</name>
</gene>
<keyword evidence="5" id="KW-0539">Nucleus</keyword>
<evidence type="ECO:0000256" key="3">
    <source>
        <dbReference type="ARBA" id="ARBA00022771"/>
    </source>
</evidence>
<dbReference type="EMBL" id="QKYT01000246">
    <property type="protein sequence ID" value="RIA88802.1"/>
    <property type="molecule type" value="Genomic_DNA"/>
</dbReference>
<keyword evidence="2" id="KW-0479">Metal-binding</keyword>
<keyword evidence="3" id="KW-0863">Zinc-finger</keyword>
<organism evidence="6 7">
    <name type="scientific">Glomus cerebriforme</name>
    <dbReference type="NCBI Taxonomy" id="658196"/>
    <lineage>
        <taxon>Eukaryota</taxon>
        <taxon>Fungi</taxon>
        <taxon>Fungi incertae sedis</taxon>
        <taxon>Mucoromycota</taxon>
        <taxon>Glomeromycotina</taxon>
        <taxon>Glomeromycetes</taxon>
        <taxon>Glomerales</taxon>
        <taxon>Glomeraceae</taxon>
        <taxon>Glomus</taxon>
    </lineage>
</organism>
<dbReference type="GO" id="GO:0005634">
    <property type="term" value="C:nucleus"/>
    <property type="evidence" value="ECO:0007669"/>
    <property type="project" value="UniProtKB-SubCell"/>
</dbReference>
<evidence type="ECO:0000256" key="4">
    <source>
        <dbReference type="ARBA" id="ARBA00022833"/>
    </source>
</evidence>
<proteinExistence type="predicted"/>
<reference evidence="6 7" key="1">
    <citation type="submission" date="2018-06" db="EMBL/GenBank/DDBJ databases">
        <title>Comparative genomics reveals the genomic features of Rhizophagus irregularis, R. cerebriforme, R. diaphanum and Gigaspora rosea, and their symbiotic lifestyle signature.</title>
        <authorList>
            <person name="Morin E."/>
            <person name="San Clemente H."/>
            <person name="Chen E.C.H."/>
            <person name="De La Providencia I."/>
            <person name="Hainaut M."/>
            <person name="Kuo A."/>
            <person name="Kohler A."/>
            <person name="Murat C."/>
            <person name="Tang N."/>
            <person name="Roy S."/>
            <person name="Loubradou J."/>
            <person name="Henrissat B."/>
            <person name="Grigoriev I.V."/>
            <person name="Corradi N."/>
            <person name="Roux C."/>
            <person name="Martin F.M."/>
        </authorList>
    </citation>
    <scope>NUCLEOTIDE SEQUENCE [LARGE SCALE GENOMIC DNA]</scope>
    <source>
        <strain evidence="6 7">DAOM 227022</strain>
    </source>
</reference>
<dbReference type="PANTHER" id="PTHR46481:SF10">
    <property type="entry name" value="ZINC FINGER BED DOMAIN-CONTAINING PROTEIN 39"/>
    <property type="match status" value="1"/>
</dbReference>
<dbReference type="STRING" id="658196.A0A397SSV9"/>
<protein>
    <submittedName>
        <fullName evidence="6">Uncharacterized protein</fullName>
    </submittedName>
</protein>
<evidence type="ECO:0000256" key="1">
    <source>
        <dbReference type="ARBA" id="ARBA00004123"/>
    </source>
</evidence>
<comment type="subcellular location">
    <subcellularLocation>
        <location evidence="1">Nucleus</location>
    </subcellularLocation>
</comment>
<evidence type="ECO:0000313" key="7">
    <source>
        <dbReference type="Proteomes" id="UP000265703"/>
    </source>
</evidence>
<dbReference type="SUPFAM" id="SSF53098">
    <property type="entry name" value="Ribonuclease H-like"/>
    <property type="match status" value="1"/>
</dbReference>
<accession>A0A397SSV9</accession>
<evidence type="ECO:0000256" key="5">
    <source>
        <dbReference type="ARBA" id="ARBA00023242"/>
    </source>
</evidence>
<evidence type="ECO:0000256" key="2">
    <source>
        <dbReference type="ARBA" id="ARBA00022723"/>
    </source>
</evidence>
<dbReference type="InterPro" id="IPR052035">
    <property type="entry name" value="ZnF_BED_domain_contain"/>
</dbReference>